<evidence type="ECO:0000256" key="6">
    <source>
        <dbReference type="RuleBase" id="RU369006"/>
    </source>
</evidence>
<sequence>MRILWHLYLLIGLVAAGDEHINHVPGCEDVPTASKKRPHPHLRVRKQHHPLVQPRQKRPHPQLRVRQQDHPLVLPRQKLPQEPQQLRKGAREKYEPKYGYYRDYYGCIYTVLTSRQLLYHALCTYTCPWYPYVYRVRDGVTCLTILEKGAQERTYRDSKVCRKGRCFNGLCMPTSYVQSCSVPNTFPRNLPRNALDRSE</sequence>
<dbReference type="EMBL" id="GIKN01002306">
    <property type="protein sequence ID" value="NIE44579.1"/>
    <property type="molecule type" value="Transcribed_RNA"/>
</dbReference>
<comment type="subcellular location">
    <subcellularLocation>
        <location evidence="1 6">Secreted</location>
    </subcellularLocation>
</comment>
<evidence type="ECO:0000256" key="7">
    <source>
        <dbReference type="SAM" id="MobiDB-lite"/>
    </source>
</evidence>
<evidence type="ECO:0000256" key="2">
    <source>
        <dbReference type="ARBA" id="ARBA00022525"/>
    </source>
</evidence>
<evidence type="ECO:0000256" key="4">
    <source>
        <dbReference type="ARBA" id="ARBA00023157"/>
    </source>
</evidence>
<evidence type="ECO:0000256" key="3">
    <source>
        <dbReference type="ARBA" id="ARBA00022729"/>
    </source>
</evidence>
<feature type="signal peptide" evidence="8">
    <location>
        <begin position="1"/>
        <end position="16"/>
    </location>
</feature>
<evidence type="ECO:0000313" key="9">
    <source>
        <dbReference type="EMBL" id="NIE44579.1"/>
    </source>
</evidence>
<dbReference type="GO" id="GO:0005576">
    <property type="term" value="C:extracellular region"/>
    <property type="evidence" value="ECO:0007669"/>
    <property type="project" value="UniProtKB-SubCell"/>
</dbReference>
<accession>A0A6G5A1C5</accession>
<name>A0A6G5A1C5_RHIMP</name>
<proteinExistence type="predicted"/>
<keyword evidence="3 6" id="KW-0732">Signal</keyword>
<organism evidence="9">
    <name type="scientific">Rhipicephalus microplus</name>
    <name type="common">Cattle tick</name>
    <name type="synonym">Boophilus microplus</name>
    <dbReference type="NCBI Taxonomy" id="6941"/>
    <lineage>
        <taxon>Eukaryota</taxon>
        <taxon>Metazoa</taxon>
        <taxon>Ecdysozoa</taxon>
        <taxon>Arthropoda</taxon>
        <taxon>Chelicerata</taxon>
        <taxon>Arachnida</taxon>
        <taxon>Acari</taxon>
        <taxon>Parasitiformes</taxon>
        <taxon>Ixodida</taxon>
        <taxon>Ixodoidea</taxon>
        <taxon>Ixodidae</taxon>
        <taxon>Rhipicephalinae</taxon>
        <taxon>Rhipicephalus</taxon>
        <taxon>Boophilus</taxon>
    </lineage>
</organism>
<evidence type="ECO:0000256" key="1">
    <source>
        <dbReference type="ARBA" id="ARBA00004613"/>
    </source>
</evidence>
<dbReference type="GO" id="GO:0019957">
    <property type="term" value="F:C-C chemokine binding"/>
    <property type="evidence" value="ECO:0007669"/>
    <property type="project" value="InterPro"/>
</dbReference>
<dbReference type="AlphaFoldDB" id="A0A6G5A1C5"/>
<reference evidence="9" key="1">
    <citation type="submission" date="2020-03" db="EMBL/GenBank/DDBJ databases">
        <title>A transcriptome and proteome of the tick Rhipicephalus microplus shaped by the genetic composition of its hosts and developmental stage.</title>
        <authorList>
            <person name="Garcia G.R."/>
            <person name="Ribeiro J.M.C."/>
            <person name="Maruyama S.R."/>
            <person name="Gardinasse L.G."/>
            <person name="Nelson K."/>
            <person name="Ferreira B.R."/>
            <person name="Andrade T.G."/>
            <person name="Santos I.K.F.M."/>
        </authorList>
    </citation>
    <scope>NUCLEOTIDE SEQUENCE</scope>
    <source>
        <strain evidence="9">NSGR</strain>
        <tissue evidence="9">Salivary glands</tissue>
    </source>
</reference>
<protein>
    <recommendedName>
        <fullName evidence="6">Evasin</fullName>
    </recommendedName>
</protein>
<comment type="function">
    <text evidence="6">Salivary chemokine-binding protein which binds to host chemokines.</text>
</comment>
<feature type="compositionally biased region" description="Basic residues" evidence="7">
    <location>
        <begin position="34"/>
        <end position="63"/>
    </location>
</feature>
<evidence type="ECO:0000256" key="5">
    <source>
        <dbReference type="ARBA" id="ARBA00023180"/>
    </source>
</evidence>
<dbReference type="Pfam" id="PF19429">
    <property type="entry name" value="EVA_Class_A"/>
    <property type="match status" value="1"/>
</dbReference>
<dbReference type="Gene3D" id="2.30.130.100">
    <property type="match status" value="1"/>
</dbReference>
<dbReference type="VEuPathDB" id="VectorBase:LOC119179565"/>
<keyword evidence="2 6" id="KW-0964">Secreted</keyword>
<evidence type="ECO:0000256" key="8">
    <source>
        <dbReference type="SAM" id="SignalP"/>
    </source>
</evidence>
<feature type="region of interest" description="Disordered" evidence="7">
    <location>
        <begin position="27"/>
        <end position="65"/>
    </location>
</feature>
<keyword evidence="4 6" id="KW-1015">Disulfide bond</keyword>
<feature type="chain" id="PRO_5026157553" description="Evasin" evidence="8">
    <location>
        <begin position="17"/>
        <end position="199"/>
    </location>
</feature>
<keyword evidence="5 6" id="KW-0325">Glycoprotein</keyword>
<dbReference type="SMR" id="A0A6G5A1C5"/>
<dbReference type="InterPro" id="IPR045797">
    <property type="entry name" value="EVA_Class_A"/>
</dbReference>